<dbReference type="PRINTS" id="PR01469">
    <property type="entry name" value="CARBMTKINASE"/>
</dbReference>
<keyword evidence="6" id="KW-0547">Nucleotide-binding</keyword>
<evidence type="ECO:0000256" key="9">
    <source>
        <dbReference type="ARBA" id="ARBA00048467"/>
    </source>
</evidence>
<dbReference type="UniPathway" id="UPA00996">
    <property type="reaction ID" value="UER00366"/>
</dbReference>
<dbReference type="GO" id="GO:0019546">
    <property type="term" value="P:L-arginine deiminase pathway"/>
    <property type="evidence" value="ECO:0007669"/>
    <property type="project" value="TreeGrafter"/>
</dbReference>
<evidence type="ECO:0000256" key="8">
    <source>
        <dbReference type="ARBA" id="ARBA00022840"/>
    </source>
</evidence>
<comment type="catalytic activity">
    <reaction evidence="9">
        <text>hydrogencarbonate + NH4(+) + ATP = carbamoyl phosphate + ADP + H2O + H(+)</text>
        <dbReference type="Rhea" id="RHEA:10152"/>
        <dbReference type="ChEBI" id="CHEBI:15377"/>
        <dbReference type="ChEBI" id="CHEBI:15378"/>
        <dbReference type="ChEBI" id="CHEBI:17544"/>
        <dbReference type="ChEBI" id="CHEBI:28938"/>
        <dbReference type="ChEBI" id="CHEBI:30616"/>
        <dbReference type="ChEBI" id="CHEBI:58228"/>
        <dbReference type="ChEBI" id="CHEBI:456216"/>
        <dbReference type="EC" id="2.7.2.2"/>
    </reaction>
</comment>
<dbReference type="FunFam" id="3.40.1160.10:FF:000007">
    <property type="entry name" value="Carbamate kinase"/>
    <property type="match status" value="1"/>
</dbReference>
<evidence type="ECO:0000256" key="2">
    <source>
        <dbReference type="ARBA" id="ARBA00011066"/>
    </source>
</evidence>
<accession>A0A430AHQ8</accession>
<dbReference type="PROSITE" id="PS01128">
    <property type="entry name" value="SHIKIMATE_KINASE"/>
    <property type="match status" value="1"/>
</dbReference>
<evidence type="ECO:0000256" key="4">
    <source>
        <dbReference type="ARBA" id="ARBA00022503"/>
    </source>
</evidence>
<protein>
    <recommendedName>
        <fullName evidence="3 10">Carbamate kinase</fullName>
    </recommendedName>
</protein>
<gene>
    <name evidence="13" type="ORF">CBF29_13335</name>
</gene>
<evidence type="ECO:0000256" key="10">
    <source>
        <dbReference type="NCBIfam" id="TIGR00746"/>
    </source>
</evidence>
<dbReference type="OrthoDB" id="9766717at2"/>
<dbReference type="InterPro" id="IPR003964">
    <property type="entry name" value="Carb_kinase"/>
</dbReference>
<name>A0A430AHQ8_9ENTE</name>
<dbReference type="RefSeq" id="WP_126810203.1">
    <property type="nucleotide sequence ID" value="NZ_NGKA01000038.1"/>
</dbReference>
<organism evidence="13 14">
    <name type="scientific">Vagococcus elongatus</name>
    <dbReference type="NCBI Taxonomy" id="180344"/>
    <lineage>
        <taxon>Bacteria</taxon>
        <taxon>Bacillati</taxon>
        <taxon>Bacillota</taxon>
        <taxon>Bacilli</taxon>
        <taxon>Lactobacillales</taxon>
        <taxon>Enterococcaceae</taxon>
        <taxon>Vagococcus</taxon>
    </lineage>
</organism>
<dbReference type="GO" id="GO:0005524">
    <property type="term" value="F:ATP binding"/>
    <property type="evidence" value="ECO:0007669"/>
    <property type="project" value="UniProtKB-KW"/>
</dbReference>
<keyword evidence="7 11" id="KW-0418">Kinase</keyword>
<comment type="pathway">
    <text evidence="1">Metabolic intermediate metabolism; carbamoyl phosphate degradation; CO(2) and NH(3) from carbamoyl phosphate: step 1/1.</text>
</comment>
<sequence length="320" mass="35347">MDKDVIVIALGGNAILTEDPSAQGQQKTLAKSVKYLVDLIQQGYRLVITHGNGPQIGNLLLQHIASDSKTNPAFPLDSLVAMTEGCIGYWIQNLLQNEIHQHNLNTNVVSLITQVVVDEKDSAFKNPTKPIGPFIMEKQAKEKMKNSTDIYKEDAGRGWRKVVSSPKAIRIKEIYSIKALLNQDQVVIAVGGGGIPVVEDKQSNFYGVEAVIDKDQASEKLAEQLKAKKFIILTEVDYVYLNFNQPNQRKLEQITTEQAKQFIDEGQFAAGSMLPKIEAAIEFVENNPEGEAAITSLENLGKLLNKQAGTIIKKNKNFIS</sequence>
<keyword evidence="8" id="KW-0067">ATP-binding</keyword>
<dbReference type="GO" id="GO:0005829">
    <property type="term" value="C:cytosol"/>
    <property type="evidence" value="ECO:0007669"/>
    <property type="project" value="TreeGrafter"/>
</dbReference>
<reference evidence="13 14" key="1">
    <citation type="submission" date="2017-05" db="EMBL/GenBank/DDBJ databases">
        <title>Vagococcus spp. assemblies.</title>
        <authorList>
            <person name="Gulvik C.A."/>
        </authorList>
    </citation>
    <scope>NUCLEOTIDE SEQUENCE [LARGE SCALE GENOMIC DNA]</scope>
    <source>
        <strain evidence="13 14">CCUG 51432</strain>
    </source>
</reference>
<feature type="domain" description="Aspartate/glutamate/uridylate kinase" evidence="12">
    <location>
        <begin position="5"/>
        <end position="287"/>
    </location>
</feature>
<dbReference type="InterPro" id="IPR036393">
    <property type="entry name" value="AceGlu_kinase-like_sf"/>
</dbReference>
<keyword evidence="14" id="KW-1185">Reference proteome</keyword>
<dbReference type="EMBL" id="NGKA01000038">
    <property type="protein sequence ID" value="RSU07632.1"/>
    <property type="molecule type" value="Genomic_DNA"/>
</dbReference>
<keyword evidence="4" id="KW-0056">Arginine metabolism</keyword>
<dbReference type="PIRSF" id="PIRSF000723">
    <property type="entry name" value="Carbamate_kin"/>
    <property type="match status" value="1"/>
</dbReference>
<dbReference type="NCBIfam" id="TIGR00746">
    <property type="entry name" value="arcC"/>
    <property type="match status" value="1"/>
</dbReference>
<evidence type="ECO:0000259" key="12">
    <source>
        <dbReference type="Pfam" id="PF00696"/>
    </source>
</evidence>
<comment type="similarity">
    <text evidence="2 11">Belongs to the carbamate kinase family.</text>
</comment>
<dbReference type="PANTHER" id="PTHR30409">
    <property type="entry name" value="CARBAMATE KINASE"/>
    <property type="match status" value="1"/>
</dbReference>
<dbReference type="Pfam" id="PF00696">
    <property type="entry name" value="AA_kinase"/>
    <property type="match status" value="1"/>
</dbReference>
<dbReference type="PANTHER" id="PTHR30409:SF1">
    <property type="entry name" value="CARBAMATE KINASE-RELATED"/>
    <property type="match status" value="1"/>
</dbReference>
<proteinExistence type="inferred from homology"/>
<evidence type="ECO:0000256" key="7">
    <source>
        <dbReference type="ARBA" id="ARBA00022777"/>
    </source>
</evidence>
<comment type="caution">
    <text evidence="13">The sequence shown here is derived from an EMBL/GenBank/DDBJ whole genome shotgun (WGS) entry which is preliminary data.</text>
</comment>
<dbReference type="Proteomes" id="UP000287605">
    <property type="component" value="Unassembled WGS sequence"/>
</dbReference>
<evidence type="ECO:0000256" key="11">
    <source>
        <dbReference type="PIRNR" id="PIRNR000723"/>
    </source>
</evidence>
<evidence type="ECO:0000256" key="5">
    <source>
        <dbReference type="ARBA" id="ARBA00022679"/>
    </source>
</evidence>
<dbReference type="CDD" id="cd04235">
    <property type="entry name" value="AAK_CK"/>
    <property type="match status" value="1"/>
</dbReference>
<dbReference type="InterPro" id="IPR023000">
    <property type="entry name" value="Shikimate_kinase_CS"/>
</dbReference>
<dbReference type="GO" id="GO:0008804">
    <property type="term" value="F:carbamate kinase activity"/>
    <property type="evidence" value="ECO:0007669"/>
    <property type="project" value="UniProtKB-UniRule"/>
</dbReference>
<dbReference type="Gene3D" id="3.40.1160.10">
    <property type="entry name" value="Acetylglutamate kinase-like"/>
    <property type="match status" value="1"/>
</dbReference>
<dbReference type="InterPro" id="IPR001048">
    <property type="entry name" value="Asp/Glu/Uridylate_kinase"/>
</dbReference>
<evidence type="ECO:0000256" key="1">
    <source>
        <dbReference type="ARBA" id="ARBA00005118"/>
    </source>
</evidence>
<dbReference type="AlphaFoldDB" id="A0A430AHQ8"/>
<dbReference type="NCBIfam" id="NF009007">
    <property type="entry name" value="PRK12352.1"/>
    <property type="match status" value="1"/>
</dbReference>
<evidence type="ECO:0000256" key="6">
    <source>
        <dbReference type="ARBA" id="ARBA00022741"/>
    </source>
</evidence>
<keyword evidence="5 11" id="KW-0808">Transferase</keyword>
<evidence type="ECO:0000313" key="13">
    <source>
        <dbReference type="EMBL" id="RSU07632.1"/>
    </source>
</evidence>
<evidence type="ECO:0000256" key="3">
    <source>
        <dbReference type="ARBA" id="ARBA00013070"/>
    </source>
</evidence>
<evidence type="ECO:0000313" key="14">
    <source>
        <dbReference type="Proteomes" id="UP000287605"/>
    </source>
</evidence>
<dbReference type="SUPFAM" id="SSF53633">
    <property type="entry name" value="Carbamate kinase-like"/>
    <property type="match status" value="1"/>
</dbReference>